<evidence type="ECO:0000256" key="2">
    <source>
        <dbReference type="ARBA" id="ARBA00001933"/>
    </source>
</evidence>
<accession>A0A345SZ46</accession>
<evidence type="ECO:0000256" key="6">
    <source>
        <dbReference type="ARBA" id="ARBA00023239"/>
    </source>
</evidence>
<dbReference type="KEGG" id="stri:C7M71_017850"/>
<dbReference type="Pfam" id="PF00291">
    <property type="entry name" value="PALP"/>
    <property type="match status" value="1"/>
</dbReference>
<dbReference type="InterPro" id="IPR000634">
    <property type="entry name" value="Ser/Thr_deHydtase_PyrdxlP-BS"/>
</dbReference>
<dbReference type="FunFam" id="3.40.50.1100:FF:000007">
    <property type="entry name" value="L-threonine dehydratase catabolic TdcB"/>
    <property type="match status" value="1"/>
</dbReference>
<dbReference type="Proteomes" id="UP000249340">
    <property type="component" value="Chromosome"/>
</dbReference>
<proteinExistence type="inferred from homology"/>
<dbReference type="InterPro" id="IPR050147">
    <property type="entry name" value="Ser/Thr_Dehydratase"/>
</dbReference>
<dbReference type="GO" id="GO:0006567">
    <property type="term" value="P:L-threonine catabolic process"/>
    <property type="evidence" value="ECO:0007669"/>
    <property type="project" value="TreeGrafter"/>
</dbReference>
<dbReference type="OrthoDB" id="9811476at2"/>
<evidence type="ECO:0000256" key="5">
    <source>
        <dbReference type="ARBA" id="ARBA00022898"/>
    </source>
</evidence>
<evidence type="ECO:0000256" key="8">
    <source>
        <dbReference type="ARBA" id="ARBA00031427"/>
    </source>
</evidence>
<dbReference type="EC" id="4.3.1.19" evidence="4"/>
<dbReference type="CDD" id="cd01562">
    <property type="entry name" value="Thr-dehyd"/>
    <property type="match status" value="1"/>
</dbReference>
<keyword evidence="11" id="KW-1185">Reference proteome</keyword>
<feature type="domain" description="Tryptophan synthase beta chain-like PALP" evidence="9">
    <location>
        <begin position="21"/>
        <end position="311"/>
    </location>
</feature>
<evidence type="ECO:0000313" key="11">
    <source>
        <dbReference type="Proteomes" id="UP000249340"/>
    </source>
</evidence>
<dbReference type="EMBL" id="CP031264">
    <property type="protein sequence ID" value="AXI79001.1"/>
    <property type="molecule type" value="Genomic_DNA"/>
</dbReference>
<dbReference type="Gene3D" id="3.40.50.1100">
    <property type="match status" value="2"/>
</dbReference>
<dbReference type="GO" id="GO:0006565">
    <property type="term" value="P:L-serine catabolic process"/>
    <property type="evidence" value="ECO:0007669"/>
    <property type="project" value="TreeGrafter"/>
</dbReference>
<evidence type="ECO:0000256" key="1">
    <source>
        <dbReference type="ARBA" id="ARBA00001274"/>
    </source>
</evidence>
<evidence type="ECO:0000256" key="7">
    <source>
        <dbReference type="ARBA" id="ARBA00025527"/>
    </source>
</evidence>
<gene>
    <name evidence="10" type="ORF">C7M71_017850</name>
</gene>
<dbReference type="GO" id="GO:0009097">
    <property type="term" value="P:isoleucine biosynthetic process"/>
    <property type="evidence" value="ECO:0007669"/>
    <property type="project" value="TreeGrafter"/>
</dbReference>
<evidence type="ECO:0000259" key="9">
    <source>
        <dbReference type="Pfam" id="PF00291"/>
    </source>
</evidence>
<dbReference type="PANTHER" id="PTHR48078">
    <property type="entry name" value="THREONINE DEHYDRATASE, MITOCHONDRIAL-RELATED"/>
    <property type="match status" value="1"/>
</dbReference>
<comment type="similarity">
    <text evidence="3">Belongs to the serine/threonine dehydratase family.</text>
</comment>
<keyword evidence="5" id="KW-0663">Pyridoxal phosphate</keyword>
<comment type="catalytic activity">
    <reaction evidence="1">
        <text>L-threonine = 2-oxobutanoate + NH4(+)</text>
        <dbReference type="Rhea" id="RHEA:22108"/>
        <dbReference type="ChEBI" id="CHEBI:16763"/>
        <dbReference type="ChEBI" id="CHEBI:28938"/>
        <dbReference type="ChEBI" id="CHEBI:57926"/>
        <dbReference type="EC" id="4.3.1.19"/>
    </reaction>
</comment>
<comment type="function">
    <text evidence="7">Catalyzes the anaerobic formation of alpha-ketobutyrate and ammonia from threonine in a two-step reaction. The first step involved a dehydration of threonine and a production of enamine intermediates (aminocrotonate), which tautomerizes to its imine form (iminobutyrate). Both intermediates are unstable and short-lived. The second step is the nonenzymatic hydrolysis of the enamine/imine intermediates to form 2-ketobutyrate and free ammonia. In the low water environment of the cell, the second step is accelerated by RidA.</text>
</comment>
<dbReference type="FunFam" id="3.40.50.1100:FF:000005">
    <property type="entry name" value="Threonine dehydratase catabolic"/>
    <property type="match status" value="1"/>
</dbReference>
<dbReference type="SUPFAM" id="SSF53686">
    <property type="entry name" value="Tryptophan synthase beta subunit-like PLP-dependent enzymes"/>
    <property type="match status" value="1"/>
</dbReference>
<reference evidence="11" key="1">
    <citation type="submission" date="2018-07" db="EMBL/GenBank/DDBJ databases">
        <title>Streptacidiphilus bronchialis DSM 106435 chromosome.</title>
        <authorList>
            <person name="Batra D."/>
            <person name="Gulvik C.A."/>
        </authorList>
    </citation>
    <scope>NUCLEOTIDE SEQUENCE [LARGE SCALE GENOMIC DNA]</scope>
    <source>
        <strain evidence="11">DSM 106435</strain>
    </source>
</reference>
<protein>
    <recommendedName>
        <fullName evidence="4">threonine ammonia-lyase</fullName>
        <ecNumber evidence="4">4.3.1.19</ecNumber>
    </recommendedName>
    <alternativeName>
        <fullName evidence="8">Threonine deaminase</fullName>
    </alternativeName>
</protein>
<dbReference type="InterPro" id="IPR001926">
    <property type="entry name" value="TrpB-like_PALP"/>
</dbReference>
<comment type="cofactor">
    <cofactor evidence="2">
        <name>pyridoxal 5'-phosphate</name>
        <dbReference type="ChEBI" id="CHEBI:597326"/>
    </cofactor>
</comment>
<dbReference type="PANTHER" id="PTHR48078:SF6">
    <property type="entry name" value="L-THREONINE DEHYDRATASE CATABOLIC TDCB"/>
    <property type="match status" value="1"/>
</dbReference>
<evidence type="ECO:0000313" key="10">
    <source>
        <dbReference type="EMBL" id="AXI79001.1"/>
    </source>
</evidence>
<keyword evidence="6" id="KW-0456">Lyase</keyword>
<name>A0A345SZ46_9ACTN</name>
<dbReference type="PROSITE" id="PS00165">
    <property type="entry name" value="DEHYDRATASE_SER_THR"/>
    <property type="match status" value="1"/>
</dbReference>
<organism evidence="10 11">
    <name type="scientific">Peterkaempfera bronchialis</name>
    <dbReference type="NCBI Taxonomy" id="2126346"/>
    <lineage>
        <taxon>Bacteria</taxon>
        <taxon>Bacillati</taxon>
        <taxon>Actinomycetota</taxon>
        <taxon>Actinomycetes</taxon>
        <taxon>Kitasatosporales</taxon>
        <taxon>Streptomycetaceae</taxon>
        <taxon>Peterkaempfera</taxon>
    </lineage>
</organism>
<dbReference type="GO" id="GO:0030170">
    <property type="term" value="F:pyridoxal phosphate binding"/>
    <property type="evidence" value="ECO:0007669"/>
    <property type="project" value="InterPro"/>
</dbReference>
<evidence type="ECO:0000256" key="3">
    <source>
        <dbReference type="ARBA" id="ARBA00010869"/>
    </source>
</evidence>
<dbReference type="InterPro" id="IPR036052">
    <property type="entry name" value="TrpB-like_PALP_sf"/>
</dbReference>
<evidence type="ECO:0000256" key="4">
    <source>
        <dbReference type="ARBA" id="ARBA00012096"/>
    </source>
</evidence>
<sequence>MALVGRAELEAARERIAGVAVRTPLMPCPWADDGEGRSLLLKPENLQPTGAFKLRGAYNRLAALTPEQAARGVVAQSSGNHAQAVAYAAQLLGIKAVIVMPDTSPVVKVAATRSYGADVRLVTPAERDTVPVRLAEEYGYVHVPPYDDPYIIAGQGTAGLEIAEDAAALGLAVDTVLVPVSGGGLISGIAAALRLTLPGVKVIGVEPELAADARQSLRSGRLTSWPAADTYRTLADGLRTTSLGLLPFEHIRTHVDDIVTVGEDDIRAAVAVLARRGRIVAEPSGAVATAAYLFHRDALPPGRTHVAVVSGGNIDPGLLAELLAV</sequence>
<dbReference type="RefSeq" id="WP_111492335.1">
    <property type="nucleotide sequence ID" value="NZ_CP031264.1"/>
</dbReference>
<dbReference type="AlphaFoldDB" id="A0A345SZ46"/>
<dbReference type="GO" id="GO:0004794">
    <property type="term" value="F:threonine deaminase activity"/>
    <property type="evidence" value="ECO:0007669"/>
    <property type="project" value="UniProtKB-EC"/>
</dbReference>
<dbReference type="GO" id="GO:0003941">
    <property type="term" value="F:L-serine ammonia-lyase activity"/>
    <property type="evidence" value="ECO:0007669"/>
    <property type="project" value="TreeGrafter"/>
</dbReference>